<protein>
    <submittedName>
        <fullName evidence="3">17133_t:CDS:1</fullName>
    </submittedName>
</protein>
<dbReference type="Proteomes" id="UP000789570">
    <property type="component" value="Unassembled WGS sequence"/>
</dbReference>
<comment type="caution">
    <text evidence="3">The sequence shown here is derived from an EMBL/GenBank/DDBJ whole genome shotgun (WGS) entry which is preliminary data.</text>
</comment>
<keyword evidence="4" id="KW-1185">Reference proteome</keyword>
<gene>
    <name evidence="3" type="ORF">FCALED_LOCUS10007</name>
</gene>
<keyword evidence="2" id="KW-0472">Membrane</keyword>
<accession>A0A9N9GVL8</accession>
<organism evidence="3 4">
    <name type="scientific">Funneliformis caledonium</name>
    <dbReference type="NCBI Taxonomy" id="1117310"/>
    <lineage>
        <taxon>Eukaryota</taxon>
        <taxon>Fungi</taxon>
        <taxon>Fungi incertae sedis</taxon>
        <taxon>Mucoromycota</taxon>
        <taxon>Glomeromycotina</taxon>
        <taxon>Glomeromycetes</taxon>
        <taxon>Glomerales</taxon>
        <taxon>Glomeraceae</taxon>
        <taxon>Funneliformis</taxon>
    </lineage>
</organism>
<feature type="compositionally biased region" description="Polar residues" evidence="1">
    <location>
        <begin position="162"/>
        <end position="171"/>
    </location>
</feature>
<evidence type="ECO:0000256" key="1">
    <source>
        <dbReference type="SAM" id="MobiDB-lite"/>
    </source>
</evidence>
<sequence length="548" mass="62588">MNYTTDEKLSLHHHKNRENHEFDLVSGIKITKETLDIIVASKDGRHLQELETSVTIIENITPNTNKQPHQHNHESIMNRIREGVFKNRNSCAYFALTILLLSAIIIGGVIFYFRDVSKMYNDENQHLPNDEYYVRIDDCEEDDDNKTTVEESSTYDEKNVTEDNTTTEQDHNLTQVSFNDAHFGPTSTLEPPLYSSNTNHELISAASLNPLTNPILESYATIPPPLAFNNSLENNREMASGSPLSIETYLQNWEKVCSNFYTNDDKLAGTIVGLVEFASHSNGEVTLNFSNVDKTMVENEKDLEQLFNKIGFNNGVMLFPKEFDKYLETKRKIRSEFHRKKAIELHEELNGLLNSKPAQYTSLHRHSELSTFVKQYKSSIGAKPFIKSLLRMFQLQLRQSTLISWTFLDDIFTQNGPDFMRASVNLLVNVLGFTHTIQQADESGQGDNLRTWYMNSSLSDTNIKSLIGTFPKENSFGNVGATGSIELSSQQRPIEMTSSRGNIISRLCYLPINILLFWWGLARMWLDFCFGIIGFKKNKPEDSSELRV</sequence>
<keyword evidence="2" id="KW-1133">Transmembrane helix</keyword>
<dbReference type="EMBL" id="CAJVPQ010003507">
    <property type="protein sequence ID" value="CAG8629880.1"/>
    <property type="molecule type" value="Genomic_DNA"/>
</dbReference>
<evidence type="ECO:0000313" key="4">
    <source>
        <dbReference type="Proteomes" id="UP000789570"/>
    </source>
</evidence>
<proteinExistence type="predicted"/>
<feature type="compositionally biased region" description="Basic and acidic residues" evidence="1">
    <location>
        <begin position="145"/>
        <end position="161"/>
    </location>
</feature>
<name>A0A9N9GVL8_9GLOM</name>
<keyword evidence="2" id="KW-0812">Transmembrane</keyword>
<dbReference type="OrthoDB" id="2440333at2759"/>
<feature type="region of interest" description="Disordered" evidence="1">
    <location>
        <begin position="142"/>
        <end position="171"/>
    </location>
</feature>
<evidence type="ECO:0000313" key="3">
    <source>
        <dbReference type="EMBL" id="CAG8629880.1"/>
    </source>
</evidence>
<dbReference type="AlphaFoldDB" id="A0A9N9GVL8"/>
<feature type="transmembrane region" description="Helical" evidence="2">
    <location>
        <begin position="91"/>
        <end position="113"/>
    </location>
</feature>
<evidence type="ECO:0000256" key="2">
    <source>
        <dbReference type="SAM" id="Phobius"/>
    </source>
</evidence>
<reference evidence="3" key="1">
    <citation type="submission" date="2021-06" db="EMBL/GenBank/DDBJ databases">
        <authorList>
            <person name="Kallberg Y."/>
            <person name="Tangrot J."/>
            <person name="Rosling A."/>
        </authorList>
    </citation>
    <scope>NUCLEOTIDE SEQUENCE</scope>
    <source>
        <strain evidence="3">UK204</strain>
    </source>
</reference>